<keyword evidence="2" id="KW-0732">Signal</keyword>
<reference evidence="3" key="1">
    <citation type="journal article" date="2023" name="Mol. Biol. Evol.">
        <title>Third-Generation Sequencing Reveals the Adaptive Role of the Epigenome in Three Deep-Sea Polychaetes.</title>
        <authorList>
            <person name="Perez M."/>
            <person name="Aroh O."/>
            <person name="Sun Y."/>
            <person name="Lan Y."/>
            <person name="Juniper S.K."/>
            <person name="Young C.R."/>
            <person name="Angers B."/>
            <person name="Qian P.Y."/>
        </authorList>
    </citation>
    <scope>NUCLEOTIDE SEQUENCE</scope>
    <source>
        <strain evidence="3">R07B-5</strain>
    </source>
</reference>
<dbReference type="AlphaFoldDB" id="A0AAD9P7Q1"/>
<dbReference type="EMBL" id="JAODUO010000099">
    <property type="protein sequence ID" value="KAK2189695.1"/>
    <property type="molecule type" value="Genomic_DNA"/>
</dbReference>
<evidence type="ECO:0000313" key="3">
    <source>
        <dbReference type="EMBL" id="KAK2189695.1"/>
    </source>
</evidence>
<feature type="signal peptide" evidence="2">
    <location>
        <begin position="1"/>
        <end position="23"/>
    </location>
</feature>
<evidence type="ECO:0008006" key="5">
    <source>
        <dbReference type="Google" id="ProtNLM"/>
    </source>
</evidence>
<feature type="chain" id="PRO_5041971026" description="TNFR-Cys domain-containing protein" evidence="2">
    <location>
        <begin position="24"/>
        <end position="184"/>
    </location>
</feature>
<accession>A0AAD9P7Q1</accession>
<evidence type="ECO:0000256" key="2">
    <source>
        <dbReference type="SAM" id="SignalP"/>
    </source>
</evidence>
<dbReference type="Proteomes" id="UP001209878">
    <property type="component" value="Unassembled WGS sequence"/>
</dbReference>
<keyword evidence="1" id="KW-0472">Membrane</keyword>
<organism evidence="3 4">
    <name type="scientific">Ridgeia piscesae</name>
    <name type="common">Tubeworm</name>
    <dbReference type="NCBI Taxonomy" id="27915"/>
    <lineage>
        <taxon>Eukaryota</taxon>
        <taxon>Metazoa</taxon>
        <taxon>Spiralia</taxon>
        <taxon>Lophotrochozoa</taxon>
        <taxon>Annelida</taxon>
        <taxon>Polychaeta</taxon>
        <taxon>Sedentaria</taxon>
        <taxon>Canalipalpata</taxon>
        <taxon>Sabellida</taxon>
        <taxon>Siboglinidae</taxon>
        <taxon>Ridgeia</taxon>
    </lineage>
</organism>
<keyword evidence="4" id="KW-1185">Reference proteome</keyword>
<proteinExistence type="predicted"/>
<gene>
    <name evidence="3" type="ORF">NP493_99g01029</name>
</gene>
<comment type="caution">
    <text evidence="3">The sequence shown here is derived from an EMBL/GenBank/DDBJ whole genome shotgun (WGS) entry which is preliminary data.</text>
</comment>
<keyword evidence="1" id="KW-0812">Transmembrane</keyword>
<keyword evidence="1" id="KW-1133">Transmembrane helix</keyword>
<evidence type="ECO:0000256" key="1">
    <source>
        <dbReference type="SAM" id="Phobius"/>
    </source>
</evidence>
<evidence type="ECO:0000313" key="4">
    <source>
        <dbReference type="Proteomes" id="UP001209878"/>
    </source>
</evidence>
<protein>
    <recommendedName>
        <fullName evidence="5">TNFR-Cys domain-containing protein</fullName>
    </recommendedName>
</protein>
<feature type="transmembrane region" description="Helical" evidence="1">
    <location>
        <begin position="106"/>
        <end position="127"/>
    </location>
</feature>
<name>A0AAD9P7Q1_RIDPI</name>
<sequence length="184" mass="19750">MTIRRAYIVVFICVIITTQSTSAGSHGAGVICGQQRCAKYVEYCDPLIEICTSCVLACSRTTIADSNLCKRLCPGFVPTAGLLPSVFVTADTTVAPAVELDAKRPYVLVGCLAAAVLLSIVITIFLVRKFGLYQRSSAQDTMITPEATSLTGVLIQERRRGCRSEFAVANSGTSINKSTKLLYI</sequence>